<comment type="caution">
    <text evidence="1">The sequence shown here is derived from an EMBL/GenBank/DDBJ whole genome shotgun (WGS) entry which is preliminary data.</text>
</comment>
<name>A0A2W5TIR8_ANCNO</name>
<evidence type="ECO:0000313" key="1">
    <source>
        <dbReference type="EMBL" id="PZQ86020.1"/>
    </source>
</evidence>
<dbReference type="EMBL" id="QFQD01000001">
    <property type="protein sequence ID" value="PZQ86020.1"/>
    <property type="molecule type" value="Genomic_DNA"/>
</dbReference>
<reference evidence="1 2" key="1">
    <citation type="submission" date="2017-08" db="EMBL/GenBank/DDBJ databases">
        <title>Infants hospitalized years apart are colonized by the same room-sourced microbial strains.</title>
        <authorList>
            <person name="Brooks B."/>
            <person name="Olm M.R."/>
            <person name="Firek B.A."/>
            <person name="Baker R."/>
            <person name="Thomas B.C."/>
            <person name="Morowitz M.J."/>
            <person name="Banfield J.F."/>
        </authorList>
    </citation>
    <scope>NUCLEOTIDE SEQUENCE [LARGE SCALE GENOMIC DNA]</scope>
    <source>
        <strain evidence="1">S2_005_001_R2_27</strain>
    </source>
</reference>
<protein>
    <submittedName>
        <fullName evidence="1">Uncharacterized protein</fullName>
    </submittedName>
</protein>
<sequence>MSLDLASDLMERLDACGKRTAANGMDTANIFFEARDRIASMKRRERELLDALGPFADVAGEGCEDYPDETKCVLRLGRSIHYALTLGDFRRAACAEGNE</sequence>
<dbReference type="AlphaFoldDB" id="A0A2W5TIR8"/>
<gene>
    <name evidence="1" type="ORF">DI549_00625</name>
</gene>
<proteinExistence type="predicted"/>
<organism evidence="1 2">
    <name type="scientific">Ancylobacter novellus</name>
    <name type="common">Thiobacillus novellus</name>
    <dbReference type="NCBI Taxonomy" id="921"/>
    <lineage>
        <taxon>Bacteria</taxon>
        <taxon>Pseudomonadati</taxon>
        <taxon>Pseudomonadota</taxon>
        <taxon>Alphaproteobacteria</taxon>
        <taxon>Hyphomicrobiales</taxon>
        <taxon>Xanthobacteraceae</taxon>
        <taxon>Ancylobacter</taxon>
    </lineage>
</organism>
<dbReference type="Proteomes" id="UP000248887">
    <property type="component" value="Unassembled WGS sequence"/>
</dbReference>
<evidence type="ECO:0000313" key="2">
    <source>
        <dbReference type="Proteomes" id="UP000248887"/>
    </source>
</evidence>
<accession>A0A2W5TIR8</accession>